<dbReference type="AlphaFoldDB" id="F2UF95"/>
<organism evidence="4">
    <name type="scientific">Salpingoeca rosetta (strain ATCC 50818 / BSB-021)</name>
    <dbReference type="NCBI Taxonomy" id="946362"/>
    <lineage>
        <taxon>Eukaryota</taxon>
        <taxon>Choanoflagellata</taxon>
        <taxon>Craspedida</taxon>
        <taxon>Salpingoecidae</taxon>
        <taxon>Salpingoeca</taxon>
    </lineage>
</organism>
<evidence type="ECO:0000313" key="4">
    <source>
        <dbReference type="Proteomes" id="UP000007799"/>
    </source>
</evidence>
<dbReference type="KEGG" id="sre:PTSG_06947"/>
<proteinExistence type="predicted"/>
<dbReference type="eggNOG" id="KOG2500">
    <property type="taxonomic scope" value="Eukaryota"/>
</dbReference>
<dbReference type="InParanoid" id="F2UF95"/>
<dbReference type="SUPFAM" id="SSF50729">
    <property type="entry name" value="PH domain-like"/>
    <property type="match status" value="1"/>
</dbReference>
<dbReference type="FunCoup" id="F2UF95">
    <property type="interactions" value="1546"/>
</dbReference>
<dbReference type="RefSeq" id="XP_004992348.1">
    <property type="nucleotide sequence ID" value="XM_004992291.1"/>
</dbReference>
<dbReference type="InterPro" id="IPR011993">
    <property type="entry name" value="PH-like_dom_sf"/>
</dbReference>
<feature type="domain" description="NECAP PHear" evidence="2">
    <location>
        <begin position="7"/>
        <end position="158"/>
    </location>
</feature>
<dbReference type="CDD" id="cd13228">
    <property type="entry name" value="PHear_NECAP"/>
    <property type="match status" value="1"/>
</dbReference>
<dbReference type="Gene3D" id="2.30.29.30">
    <property type="entry name" value="Pleckstrin-homology domain (PH domain)/Phosphotyrosine-binding domain (PTB)"/>
    <property type="match status" value="1"/>
</dbReference>
<evidence type="ECO:0000256" key="1">
    <source>
        <dbReference type="SAM" id="MobiDB-lite"/>
    </source>
</evidence>
<dbReference type="PANTHER" id="PTHR12847">
    <property type="entry name" value="ATP-BINDING CASSETTE ABC TRANSPORTER-RELATED"/>
    <property type="match status" value="1"/>
</dbReference>
<dbReference type="PANTHER" id="PTHR12847:SF9">
    <property type="entry name" value="NECAP-LIKE PROTEIN CG9132"/>
    <property type="match status" value="1"/>
</dbReference>
<name>F2UF95_SALR5</name>
<feature type="compositionally biased region" description="Low complexity" evidence="1">
    <location>
        <begin position="203"/>
        <end position="230"/>
    </location>
</feature>
<evidence type="ECO:0000313" key="3">
    <source>
        <dbReference type="EMBL" id="EGD75295.1"/>
    </source>
</evidence>
<dbReference type="GeneID" id="16072908"/>
<evidence type="ECO:0000259" key="2">
    <source>
        <dbReference type="Pfam" id="PF07933"/>
    </source>
</evidence>
<sequence>MADDTLEQVQLVLRQCFVYRLPPRPSTKGYRAADWGLDKPMWTGRVKVTTKGKLCTITLQDNATGKLFAEAPIRGDEVAKVVEPVVDSSRYFVVRVENQGRHAFLGMGFQERSEAFDFNVALQDFVKSLRKEKESTEPYVSKNDFSLKDGQTMKIAIKTKKNKDAEEDDDDTHATATAAKKAAPMVSLGSIATALEGTTAHAAPSPFAAAPPTTSSSSPAPSSSSSSTTSQSKNPFAATTTAATTESEDPWGAFQSSSSSSTGKSSDDWVAF</sequence>
<dbReference type="EMBL" id="GL832971">
    <property type="protein sequence ID" value="EGD75295.1"/>
    <property type="molecule type" value="Genomic_DNA"/>
</dbReference>
<feature type="region of interest" description="Disordered" evidence="1">
    <location>
        <begin position="159"/>
        <end position="182"/>
    </location>
</feature>
<dbReference type="Proteomes" id="UP000007799">
    <property type="component" value="Unassembled WGS sequence"/>
</dbReference>
<dbReference type="Pfam" id="PF07933">
    <property type="entry name" value="DUF1681"/>
    <property type="match status" value="1"/>
</dbReference>
<dbReference type="GO" id="GO:0006897">
    <property type="term" value="P:endocytosis"/>
    <property type="evidence" value="ECO:0007669"/>
    <property type="project" value="InterPro"/>
</dbReference>
<dbReference type="GO" id="GO:0030125">
    <property type="term" value="C:clathrin vesicle coat"/>
    <property type="evidence" value="ECO:0007669"/>
    <property type="project" value="TreeGrafter"/>
</dbReference>
<dbReference type="OrthoDB" id="10265489at2759"/>
<dbReference type="InterPro" id="IPR012466">
    <property type="entry name" value="NECAP_PHear"/>
</dbReference>
<dbReference type="STRING" id="946362.F2UF95"/>
<accession>F2UF95</accession>
<keyword evidence="4" id="KW-1185">Reference proteome</keyword>
<dbReference type="OMA" id="NEGHRAQ"/>
<reference evidence="3" key="1">
    <citation type="submission" date="2009-08" db="EMBL/GenBank/DDBJ databases">
        <title>Annotation of Salpingoeca rosetta.</title>
        <authorList>
            <consortium name="The Broad Institute Genome Sequencing Platform"/>
            <person name="Russ C."/>
            <person name="Cuomo C."/>
            <person name="Burger G."/>
            <person name="Gray M.W."/>
            <person name="Holland P.W.H."/>
            <person name="King N."/>
            <person name="Lang F.B.F."/>
            <person name="Roger A.J."/>
            <person name="Ruiz-Trillo I."/>
            <person name="Young S.K."/>
            <person name="Zeng Q."/>
            <person name="Gargeya S."/>
            <person name="Alvarado L."/>
            <person name="Berlin A."/>
            <person name="Chapman S.B."/>
            <person name="Chen Z."/>
            <person name="Freedman E."/>
            <person name="Gellesch M."/>
            <person name="Goldberg J."/>
            <person name="Griggs A."/>
            <person name="Gujja S."/>
            <person name="Heilman E."/>
            <person name="Heiman D."/>
            <person name="Howarth C."/>
            <person name="Mehta T."/>
            <person name="Neiman D."/>
            <person name="Pearson M."/>
            <person name="Roberts A."/>
            <person name="Saif S."/>
            <person name="Shea T."/>
            <person name="Shenoy N."/>
            <person name="Sisk P."/>
            <person name="Stolte C."/>
            <person name="Sykes S."/>
            <person name="White J."/>
            <person name="Yandava C."/>
            <person name="Haas B."/>
            <person name="Nusbaum C."/>
            <person name="Birren B."/>
        </authorList>
    </citation>
    <scope>NUCLEOTIDE SEQUENCE [LARGE SCALE GENOMIC DNA]</scope>
    <source>
        <strain evidence="3">ATCC 50818</strain>
    </source>
</reference>
<feature type="region of interest" description="Disordered" evidence="1">
    <location>
        <begin position="203"/>
        <end position="272"/>
    </location>
</feature>
<gene>
    <name evidence="3" type="ORF">PTSG_06947</name>
</gene>
<protein>
    <recommendedName>
        <fullName evidence="2">NECAP PHear domain-containing protein</fullName>
    </recommendedName>
</protein>